<dbReference type="Pfam" id="PF07859">
    <property type="entry name" value="Abhydrolase_3"/>
    <property type="match status" value="1"/>
</dbReference>
<proteinExistence type="predicted"/>
<dbReference type="GO" id="GO:0016787">
    <property type="term" value="F:hydrolase activity"/>
    <property type="evidence" value="ECO:0007669"/>
    <property type="project" value="InterPro"/>
</dbReference>
<dbReference type="PhylomeDB" id="B8MM79"/>
<dbReference type="eggNOG" id="ENOG502SY5A">
    <property type="taxonomic scope" value="Eukaryota"/>
</dbReference>
<dbReference type="SUPFAM" id="SSF53474">
    <property type="entry name" value="alpha/beta-Hydrolases"/>
    <property type="match status" value="1"/>
</dbReference>
<dbReference type="OMA" id="MFNDALM"/>
<feature type="domain" description="Alpha/beta hydrolase fold-3" evidence="1">
    <location>
        <begin position="9"/>
        <end position="74"/>
    </location>
</feature>
<dbReference type="GeneID" id="8099676"/>
<dbReference type="STRING" id="441959.B8MM79"/>
<dbReference type="Gene3D" id="3.40.50.1820">
    <property type="entry name" value="alpha/beta hydrolase"/>
    <property type="match status" value="1"/>
</dbReference>
<protein>
    <recommendedName>
        <fullName evidence="1">Alpha/beta hydrolase fold-3 domain-containing protein</fullName>
    </recommendedName>
</protein>
<dbReference type="InterPro" id="IPR029058">
    <property type="entry name" value="AB_hydrolase_fold"/>
</dbReference>
<keyword evidence="3" id="KW-1185">Reference proteome</keyword>
<dbReference type="Proteomes" id="UP000001745">
    <property type="component" value="Unassembled WGS sequence"/>
</dbReference>
<dbReference type="EMBL" id="EQ962658">
    <property type="protein sequence ID" value="EED13591.1"/>
    <property type="molecule type" value="Genomic_DNA"/>
</dbReference>
<gene>
    <name evidence="2" type="ORF">TSTA_098480</name>
</gene>
<name>B8MM79_TALSN</name>
<dbReference type="InParanoid" id="B8MM79"/>
<dbReference type="InterPro" id="IPR013094">
    <property type="entry name" value="AB_hydrolase_3"/>
</dbReference>
<dbReference type="RefSeq" id="XP_002485829.1">
    <property type="nucleotide sequence ID" value="XM_002485784.1"/>
</dbReference>
<dbReference type="AlphaFoldDB" id="B8MM79"/>
<evidence type="ECO:0000259" key="1">
    <source>
        <dbReference type="Pfam" id="PF07859"/>
    </source>
</evidence>
<sequence>MFNDALMVGSPNFNDRRLKPGLLTVEEAKKMPPTTFGITGYDPLRDEGLLYAKFLTEQGAPTNVHVFRALPHAFRMLGDKLSASSGWD</sequence>
<dbReference type="OrthoDB" id="408631at2759"/>
<accession>B8MM79</accession>
<evidence type="ECO:0000313" key="3">
    <source>
        <dbReference type="Proteomes" id="UP000001745"/>
    </source>
</evidence>
<reference evidence="3" key="1">
    <citation type="journal article" date="2015" name="Genome Announc.">
        <title>Genome sequence of the AIDS-associated pathogen Penicillium marneffei (ATCC18224) and its near taxonomic relative Talaromyces stipitatus (ATCC10500).</title>
        <authorList>
            <person name="Nierman W.C."/>
            <person name="Fedorova-Abrams N.D."/>
            <person name="Andrianopoulos A."/>
        </authorList>
    </citation>
    <scope>NUCLEOTIDE SEQUENCE [LARGE SCALE GENOMIC DNA]</scope>
    <source>
        <strain evidence="3">ATCC 10500 / CBS 375.48 / QM 6759 / NRRL 1006</strain>
    </source>
</reference>
<evidence type="ECO:0000313" key="2">
    <source>
        <dbReference type="EMBL" id="EED13591.1"/>
    </source>
</evidence>
<dbReference type="VEuPathDB" id="FungiDB:TSTA_098480"/>
<dbReference type="HOGENOM" id="CLU_2470607_0_0_1"/>
<organism evidence="2 3">
    <name type="scientific">Talaromyces stipitatus (strain ATCC 10500 / CBS 375.48 / QM 6759 / NRRL 1006)</name>
    <name type="common">Penicillium stipitatum</name>
    <dbReference type="NCBI Taxonomy" id="441959"/>
    <lineage>
        <taxon>Eukaryota</taxon>
        <taxon>Fungi</taxon>
        <taxon>Dikarya</taxon>
        <taxon>Ascomycota</taxon>
        <taxon>Pezizomycotina</taxon>
        <taxon>Eurotiomycetes</taxon>
        <taxon>Eurotiomycetidae</taxon>
        <taxon>Eurotiales</taxon>
        <taxon>Trichocomaceae</taxon>
        <taxon>Talaromyces</taxon>
        <taxon>Talaromyces sect. Talaromyces</taxon>
    </lineage>
</organism>